<evidence type="ECO:0000256" key="13">
    <source>
        <dbReference type="RuleBase" id="RU362093"/>
    </source>
</evidence>
<dbReference type="EMBL" id="JABTTQ020001229">
    <property type="protein sequence ID" value="KAK6133139.1"/>
    <property type="molecule type" value="Genomic_DNA"/>
</dbReference>
<evidence type="ECO:0000256" key="10">
    <source>
        <dbReference type="ARBA" id="ARBA00022741"/>
    </source>
</evidence>
<evidence type="ECO:0000256" key="6">
    <source>
        <dbReference type="ARBA" id="ARBA00012460"/>
    </source>
</evidence>
<keyword evidence="12 13" id="KW-0750">Starch biosynthesis</keyword>
<dbReference type="InterPro" id="IPR005836">
    <property type="entry name" value="ADP_Glu_pyroP_CS"/>
</dbReference>
<dbReference type="CDD" id="cd04651">
    <property type="entry name" value="LbH_G1P_AT_C"/>
    <property type="match status" value="1"/>
</dbReference>
<comment type="subunit">
    <text evidence="5 13">Heterotetramer.</text>
</comment>
<keyword evidence="13" id="KW-0150">Chloroplast</keyword>
<evidence type="ECO:0000256" key="12">
    <source>
        <dbReference type="ARBA" id="ARBA00022922"/>
    </source>
</evidence>
<comment type="function">
    <text evidence="2 13">This protein plays a role in synthesis of starch. It catalyzes the synthesis of the activated glycosyl donor, ADP-glucose from Glc-1-P and ATP.</text>
</comment>
<dbReference type="InterPro" id="IPR011004">
    <property type="entry name" value="Trimer_LpxA-like_sf"/>
</dbReference>
<evidence type="ECO:0000256" key="2">
    <source>
        <dbReference type="ARBA" id="ARBA00002231"/>
    </source>
</evidence>
<dbReference type="Pfam" id="PF00483">
    <property type="entry name" value="NTP_transferase"/>
    <property type="match status" value="1"/>
</dbReference>
<dbReference type="PANTHER" id="PTHR43523:SF12">
    <property type="entry name" value="GLUCOSE-1-PHOSPHATE ADENYLYLTRANSFERASE LARGE SUBUNIT 1, CHLOROPLASTIC-RELATED"/>
    <property type="match status" value="1"/>
</dbReference>
<evidence type="ECO:0000256" key="3">
    <source>
        <dbReference type="ARBA" id="ARBA00004727"/>
    </source>
</evidence>
<reference evidence="16 17" key="1">
    <citation type="journal article" date="2021" name="Comput. Struct. Biotechnol. J.">
        <title>De novo genome assembly of the potent medicinal plant Rehmannia glutinosa using nanopore technology.</title>
        <authorList>
            <person name="Ma L."/>
            <person name="Dong C."/>
            <person name="Song C."/>
            <person name="Wang X."/>
            <person name="Zheng X."/>
            <person name="Niu Y."/>
            <person name="Chen S."/>
            <person name="Feng W."/>
        </authorList>
    </citation>
    <scope>NUCLEOTIDE SEQUENCE [LARGE SCALE GENOMIC DNA]</scope>
    <source>
        <strain evidence="16">DH-2019</strain>
    </source>
</reference>
<evidence type="ECO:0000256" key="5">
    <source>
        <dbReference type="ARBA" id="ARBA00011680"/>
    </source>
</evidence>
<dbReference type="Gene3D" id="3.90.550.10">
    <property type="entry name" value="Spore Coat Polysaccharide Biosynthesis Protein SpsA, Chain A"/>
    <property type="match status" value="1"/>
</dbReference>
<dbReference type="InterPro" id="IPR011831">
    <property type="entry name" value="ADP-Glc_PPase"/>
</dbReference>
<dbReference type="CDD" id="cd02508">
    <property type="entry name" value="ADP_Glucose_PP"/>
    <property type="match status" value="1"/>
</dbReference>
<name>A0ABR0VGB1_REHGL</name>
<dbReference type="SUPFAM" id="SSF51161">
    <property type="entry name" value="Trimeric LpxA-like enzymes"/>
    <property type="match status" value="1"/>
</dbReference>
<feature type="region of interest" description="Disordered" evidence="14">
    <location>
        <begin position="61"/>
        <end position="85"/>
    </location>
</feature>
<evidence type="ECO:0000256" key="1">
    <source>
        <dbReference type="ARBA" id="ARBA00000956"/>
    </source>
</evidence>
<dbReference type="InterPro" id="IPR005835">
    <property type="entry name" value="NTP_transferase_dom"/>
</dbReference>
<comment type="subcellular location">
    <subcellularLocation>
        <location evidence="13">Plastid</location>
        <location evidence="13">Chloroplast</location>
    </subcellularLocation>
</comment>
<sequence>MAAVTSSSSIRFKKVCGRPVSSSSVVRMNNKLHCKPTVSFSKSELFGGCVCVNLNESSGRGNGRGRLPAGRVVSPKAVSDSSSSQTCLDPDANTSVLGIILGGGAGTRLYPLTKKRAKPAVPLGANYRLIDIPVSNCLNSNISKIYVLTQFNSASLNRHLSRAYASNMGGYKNEGFVEVLAAQQSPENPNWFQGTADAVRQYLWLFEEQDVLEYLILAGDHLYRMDYEKFILAHRETDADITVAALPMDEKRATAFGLMKIDEEGRIVEFAEKPKGEQLKAMRVKLQIIIIYCFYIPVDITVDITRGLSPPGHHKQLWGGDQEFKSLLHQIAGVDTTILGLDDERAKEMPYIASMGIYVFSKDAMLNLLREKFPGANDFGSEVIPGATSMGMRVQAYLYDGYWEDIGTIEAFYNANLGITKKPIPDFSFYDRSAPIYTQPRYLPPSKMLNADVTDSVIGEGCVIKNCKIHHSVIGLRSCISEGAIIEDTLLMGADYYETDADRRLLAAKGSVPIGIGKNSHIKRSIIDKNARIGDNVKIINSDNVQEAARETDGYFIKSGIVTVIKDALIPCGTII</sequence>
<dbReference type="SUPFAM" id="SSF53448">
    <property type="entry name" value="Nucleotide-diphospho-sugar transferases"/>
    <property type="match status" value="1"/>
</dbReference>
<dbReference type="PROSITE" id="PS00808">
    <property type="entry name" value="ADP_GLC_PYROPHOSPH_1"/>
    <property type="match status" value="1"/>
</dbReference>
<dbReference type="NCBIfam" id="TIGR02091">
    <property type="entry name" value="glgC"/>
    <property type="match status" value="1"/>
</dbReference>
<dbReference type="Pfam" id="PF25247">
    <property type="entry name" value="LbH_GLGC"/>
    <property type="match status" value="1"/>
</dbReference>
<evidence type="ECO:0000256" key="7">
    <source>
        <dbReference type="ARBA" id="ARBA00022533"/>
    </source>
</evidence>
<evidence type="ECO:0000256" key="9">
    <source>
        <dbReference type="ARBA" id="ARBA00022695"/>
    </source>
</evidence>
<dbReference type="EC" id="2.7.7.27" evidence="6 13"/>
<proteinExistence type="inferred from homology"/>
<evidence type="ECO:0000259" key="15">
    <source>
        <dbReference type="Pfam" id="PF00483"/>
    </source>
</evidence>
<evidence type="ECO:0000313" key="16">
    <source>
        <dbReference type="EMBL" id="KAK6133139.1"/>
    </source>
</evidence>
<keyword evidence="7" id="KW-0021">Allosteric enzyme</keyword>
<evidence type="ECO:0000256" key="11">
    <source>
        <dbReference type="ARBA" id="ARBA00022840"/>
    </source>
</evidence>
<dbReference type="PROSITE" id="PS00810">
    <property type="entry name" value="ADP_GLC_PYROPHOSPH_3"/>
    <property type="match status" value="1"/>
</dbReference>
<evidence type="ECO:0000313" key="17">
    <source>
        <dbReference type="Proteomes" id="UP001318860"/>
    </source>
</evidence>
<feature type="compositionally biased region" description="Low complexity" evidence="14">
    <location>
        <begin position="72"/>
        <end position="84"/>
    </location>
</feature>
<accession>A0ABR0VGB1</accession>
<dbReference type="Proteomes" id="UP001318860">
    <property type="component" value="Unassembled WGS sequence"/>
</dbReference>
<gene>
    <name evidence="16" type="ORF">DH2020_033178</name>
</gene>
<comment type="caution">
    <text evidence="16">The sequence shown here is derived from an EMBL/GenBank/DDBJ whole genome shotgun (WGS) entry which is preliminary data.</text>
</comment>
<keyword evidence="13" id="KW-0934">Plastid</keyword>
<dbReference type="PROSITE" id="PS00809">
    <property type="entry name" value="ADP_GLC_PYROPHOSPH_2"/>
    <property type="match status" value="1"/>
</dbReference>
<dbReference type="PANTHER" id="PTHR43523">
    <property type="entry name" value="GLUCOSE-1-PHOSPHATE ADENYLYLTRANSFERASE-RELATED"/>
    <property type="match status" value="1"/>
</dbReference>
<comment type="catalytic activity">
    <reaction evidence="1 13">
        <text>alpha-D-glucose 1-phosphate + ATP + H(+) = ADP-alpha-D-glucose + diphosphate</text>
        <dbReference type="Rhea" id="RHEA:12120"/>
        <dbReference type="ChEBI" id="CHEBI:15378"/>
        <dbReference type="ChEBI" id="CHEBI:30616"/>
        <dbReference type="ChEBI" id="CHEBI:33019"/>
        <dbReference type="ChEBI" id="CHEBI:57498"/>
        <dbReference type="ChEBI" id="CHEBI:58601"/>
        <dbReference type="EC" id="2.7.7.27"/>
    </reaction>
</comment>
<keyword evidence="9 13" id="KW-0548">Nucleotidyltransferase</keyword>
<organism evidence="16 17">
    <name type="scientific">Rehmannia glutinosa</name>
    <name type="common">Chinese foxglove</name>
    <dbReference type="NCBI Taxonomy" id="99300"/>
    <lineage>
        <taxon>Eukaryota</taxon>
        <taxon>Viridiplantae</taxon>
        <taxon>Streptophyta</taxon>
        <taxon>Embryophyta</taxon>
        <taxon>Tracheophyta</taxon>
        <taxon>Spermatophyta</taxon>
        <taxon>Magnoliopsida</taxon>
        <taxon>eudicotyledons</taxon>
        <taxon>Gunneridae</taxon>
        <taxon>Pentapetalae</taxon>
        <taxon>asterids</taxon>
        <taxon>lamiids</taxon>
        <taxon>Lamiales</taxon>
        <taxon>Orobanchaceae</taxon>
        <taxon>Rehmannieae</taxon>
        <taxon>Rehmannia</taxon>
    </lineage>
</organism>
<protein>
    <recommendedName>
        <fullName evidence="6 13">Glucose-1-phosphate adenylyltransferase</fullName>
        <ecNumber evidence="6 13">2.7.7.27</ecNumber>
    </recommendedName>
    <alternativeName>
        <fullName evidence="13">ADP-glucose pyrophosphorylase</fullName>
    </alternativeName>
</protein>
<comment type="pathway">
    <text evidence="3 13">Glycan biosynthesis; starch biosynthesis.</text>
</comment>
<keyword evidence="8 13" id="KW-0808">Transferase</keyword>
<comment type="similarity">
    <text evidence="4 13">Belongs to the bacterial/plant glucose-1-phosphate adenylyltransferase family.</text>
</comment>
<evidence type="ECO:0000256" key="8">
    <source>
        <dbReference type="ARBA" id="ARBA00022679"/>
    </source>
</evidence>
<dbReference type="InterPro" id="IPR029044">
    <property type="entry name" value="Nucleotide-diphossugar_trans"/>
</dbReference>
<keyword evidence="10 13" id="KW-0547">Nucleotide-binding</keyword>
<evidence type="ECO:0000256" key="4">
    <source>
        <dbReference type="ARBA" id="ARBA00010443"/>
    </source>
</evidence>
<evidence type="ECO:0000256" key="14">
    <source>
        <dbReference type="SAM" id="MobiDB-lite"/>
    </source>
</evidence>
<keyword evidence="17" id="KW-1185">Reference proteome</keyword>
<dbReference type="Gene3D" id="2.160.10.10">
    <property type="entry name" value="Hexapeptide repeat proteins"/>
    <property type="match status" value="1"/>
</dbReference>
<feature type="domain" description="Nucleotidyl transferase" evidence="15">
    <location>
        <begin position="98"/>
        <end position="421"/>
    </location>
</feature>
<keyword evidence="11 13" id="KW-0067">ATP-binding</keyword>